<proteinExistence type="predicted"/>
<dbReference type="GO" id="GO:0030246">
    <property type="term" value="F:carbohydrate binding"/>
    <property type="evidence" value="ECO:0007669"/>
    <property type="project" value="InterPro"/>
</dbReference>
<dbReference type="FunFam" id="2.70.98.10:FF:000015">
    <property type="entry name" value="Aldose 1-epimerase, putative"/>
    <property type="match status" value="1"/>
</dbReference>
<dbReference type="PANTHER" id="PTHR10091">
    <property type="entry name" value="ALDOSE-1-EPIMERASE"/>
    <property type="match status" value="1"/>
</dbReference>
<dbReference type="Gene3D" id="2.70.98.10">
    <property type="match status" value="1"/>
</dbReference>
<evidence type="ECO:0000313" key="1">
    <source>
        <dbReference type="EMBL" id="EYE96279.1"/>
    </source>
</evidence>
<dbReference type="Pfam" id="PF01263">
    <property type="entry name" value="Aldose_epim"/>
    <property type="match status" value="1"/>
</dbReference>
<dbReference type="InterPro" id="IPR018052">
    <property type="entry name" value="Ald1_epimerase_CS"/>
</dbReference>
<organism evidence="1 2">
    <name type="scientific">Aspergillus ruber (strain CBS 135680)</name>
    <dbReference type="NCBI Taxonomy" id="1388766"/>
    <lineage>
        <taxon>Eukaryota</taxon>
        <taxon>Fungi</taxon>
        <taxon>Dikarya</taxon>
        <taxon>Ascomycota</taxon>
        <taxon>Pezizomycotina</taxon>
        <taxon>Eurotiomycetes</taxon>
        <taxon>Eurotiomycetidae</taxon>
        <taxon>Eurotiales</taxon>
        <taxon>Aspergillaceae</taxon>
        <taxon>Aspergillus</taxon>
        <taxon>Aspergillus subgen. Aspergillus</taxon>
    </lineage>
</organism>
<dbReference type="EMBL" id="KK088419">
    <property type="protein sequence ID" value="EYE96279.1"/>
    <property type="molecule type" value="Genomic_DNA"/>
</dbReference>
<dbReference type="Proteomes" id="UP000019804">
    <property type="component" value="Unassembled WGS sequence"/>
</dbReference>
<dbReference type="SUPFAM" id="SSF74650">
    <property type="entry name" value="Galactose mutarotase-like"/>
    <property type="match status" value="1"/>
</dbReference>
<dbReference type="HOGENOM" id="CLU_031753_3_0_1"/>
<protein>
    <submittedName>
        <fullName evidence="1">Putative aldose 1-epimerase</fullName>
    </submittedName>
</protein>
<dbReference type="InterPro" id="IPR014718">
    <property type="entry name" value="GH-type_carb-bd"/>
</dbReference>
<dbReference type="GO" id="GO:0004034">
    <property type="term" value="F:aldose 1-epimerase activity"/>
    <property type="evidence" value="ECO:0007669"/>
    <property type="project" value="TreeGrafter"/>
</dbReference>
<dbReference type="PANTHER" id="PTHR10091:SF0">
    <property type="entry name" value="GALACTOSE MUTAROTASE"/>
    <property type="match status" value="1"/>
</dbReference>
<dbReference type="RefSeq" id="XP_040639967.1">
    <property type="nucleotide sequence ID" value="XM_040781621.1"/>
</dbReference>
<keyword evidence="2" id="KW-1185">Reference proteome</keyword>
<dbReference type="OrthoDB" id="274691at2759"/>
<dbReference type="AlphaFoldDB" id="A0A017SHY4"/>
<dbReference type="GO" id="GO:0006006">
    <property type="term" value="P:glucose metabolic process"/>
    <property type="evidence" value="ECO:0007669"/>
    <property type="project" value="TreeGrafter"/>
</dbReference>
<reference evidence="2" key="1">
    <citation type="journal article" date="2014" name="Nat. Commun.">
        <title>Genomic adaptations of the halophilic Dead Sea filamentous fungus Eurotium rubrum.</title>
        <authorList>
            <person name="Kis-Papo T."/>
            <person name="Weig A.R."/>
            <person name="Riley R."/>
            <person name="Persoh D."/>
            <person name="Salamov A."/>
            <person name="Sun H."/>
            <person name="Lipzen A."/>
            <person name="Wasser S.P."/>
            <person name="Rambold G."/>
            <person name="Grigoriev I.V."/>
            <person name="Nevo E."/>
        </authorList>
    </citation>
    <scope>NUCLEOTIDE SEQUENCE [LARGE SCALE GENOMIC DNA]</scope>
    <source>
        <strain evidence="2">CBS 135680</strain>
    </source>
</reference>
<dbReference type="PROSITE" id="PS00545">
    <property type="entry name" value="ALDOSE_1_EPIMERASE"/>
    <property type="match status" value="1"/>
</dbReference>
<accession>A0A017SHY4</accession>
<dbReference type="GeneID" id="63696745"/>
<dbReference type="InterPro" id="IPR008183">
    <property type="entry name" value="Aldose_1/G6P_1-epimerase"/>
</dbReference>
<dbReference type="STRING" id="1388766.A0A017SHY4"/>
<dbReference type="GO" id="GO:0033499">
    <property type="term" value="P:galactose catabolic process via UDP-galactose, Leloir pathway"/>
    <property type="evidence" value="ECO:0007669"/>
    <property type="project" value="TreeGrafter"/>
</dbReference>
<gene>
    <name evidence="1" type="ORF">EURHEDRAFT_411438</name>
</gene>
<name>A0A017SHY4_ASPRC</name>
<dbReference type="InterPro" id="IPR011013">
    <property type="entry name" value="Gal_mutarotase_sf_dom"/>
</dbReference>
<sequence>MTQEAAFSFLPLGAIIQEFRIADQNIVLGFNTQEQYEKYNTPHFGATIGRVANRIQGAVIHNLNGRDYFLPKNNGHNSIHGGEKGWGQRVFDGPHTVKRDGKDALLFKYLSRDGEEGYPGTVELRVWYAAGKEDVNGANPKTVLTAEYEIEFVGDECEETVVNLTNHSYFNIAGTSTVEGTQAQLATNDYLPLDDTGIPTGEITKFYKDVTSPFGLGPSEPHIDDVFVMESDPSKIALDTRTQPLKRLAQFHHPITNLHLEVHSTEPAFQLYTGKYIDTPQVEGAPARGEGAGFCVEPSRFVNAVNEPGWRSMVVLKRGQLFGCKNVYKAWKA</sequence>
<evidence type="ECO:0000313" key="2">
    <source>
        <dbReference type="Proteomes" id="UP000019804"/>
    </source>
</evidence>